<dbReference type="PRINTS" id="PR00344">
    <property type="entry name" value="BCTRLSENSOR"/>
</dbReference>
<organism evidence="9 10">
    <name type="scientific">Lysobacter stagni</name>
    <dbReference type="NCBI Taxonomy" id="3045172"/>
    <lineage>
        <taxon>Bacteria</taxon>
        <taxon>Pseudomonadati</taxon>
        <taxon>Pseudomonadota</taxon>
        <taxon>Gammaproteobacteria</taxon>
        <taxon>Lysobacterales</taxon>
        <taxon>Lysobacteraceae</taxon>
        <taxon>Lysobacter</taxon>
    </lineage>
</organism>
<feature type="domain" description="Histidine kinase" evidence="6">
    <location>
        <begin position="840"/>
        <end position="1061"/>
    </location>
</feature>
<feature type="modified residue" description="4-aspartylphosphate" evidence="4">
    <location>
        <position position="1244"/>
    </location>
</feature>
<dbReference type="NCBIfam" id="TIGR00229">
    <property type="entry name" value="sensory_box"/>
    <property type="match status" value="1"/>
</dbReference>
<dbReference type="SMART" id="SM00091">
    <property type="entry name" value="PAS"/>
    <property type="match status" value="2"/>
</dbReference>
<dbReference type="InterPro" id="IPR035965">
    <property type="entry name" value="PAS-like_dom_sf"/>
</dbReference>
<comment type="catalytic activity">
    <reaction evidence="1">
        <text>ATP + protein L-histidine = ADP + protein N-phospho-L-histidine.</text>
        <dbReference type="EC" id="2.7.13.3"/>
    </reaction>
</comment>
<evidence type="ECO:0000256" key="2">
    <source>
        <dbReference type="ARBA" id="ARBA00012438"/>
    </source>
</evidence>
<gene>
    <name evidence="9" type="ORF">QLQ15_13310</name>
</gene>
<feature type="chain" id="PRO_5046548438" description="histidine kinase" evidence="5">
    <location>
        <begin position="30"/>
        <end position="1437"/>
    </location>
</feature>
<dbReference type="InterPro" id="IPR036890">
    <property type="entry name" value="HATPase_C_sf"/>
</dbReference>
<proteinExistence type="predicted"/>
<evidence type="ECO:0000259" key="8">
    <source>
        <dbReference type="PROSITE" id="PS50112"/>
    </source>
</evidence>
<dbReference type="SMART" id="SM00387">
    <property type="entry name" value="HATPase_c"/>
    <property type="match status" value="1"/>
</dbReference>
<dbReference type="PROSITE" id="PS50110">
    <property type="entry name" value="RESPONSE_REGULATORY"/>
    <property type="match status" value="1"/>
</dbReference>
<dbReference type="Gene3D" id="1.10.287.130">
    <property type="match status" value="1"/>
</dbReference>
<evidence type="ECO:0000256" key="5">
    <source>
        <dbReference type="SAM" id="SignalP"/>
    </source>
</evidence>
<dbReference type="InterPro" id="IPR036641">
    <property type="entry name" value="HPT_dom_sf"/>
</dbReference>
<dbReference type="Pfam" id="PF00072">
    <property type="entry name" value="Response_reg"/>
    <property type="match status" value="1"/>
</dbReference>
<feature type="domain" description="Response regulatory" evidence="7">
    <location>
        <begin position="1195"/>
        <end position="1313"/>
    </location>
</feature>
<feature type="signal peptide" evidence="5">
    <location>
        <begin position="1"/>
        <end position="29"/>
    </location>
</feature>
<dbReference type="SMART" id="SM00062">
    <property type="entry name" value="PBPb"/>
    <property type="match status" value="2"/>
</dbReference>
<dbReference type="SMART" id="SM00448">
    <property type="entry name" value="REC"/>
    <property type="match status" value="1"/>
</dbReference>
<dbReference type="InterPro" id="IPR004358">
    <property type="entry name" value="Sig_transdc_His_kin-like_C"/>
</dbReference>
<evidence type="ECO:0000256" key="4">
    <source>
        <dbReference type="PROSITE-ProRule" id="PRU00169"/>
    </source>
</evidence>
<dbReference type="InterPro" id="IPR001638">
    <property type="entry name" value="Solute-binding_3/MltF_N"/>
</dbReference>
<dbReference type="InterPro" id="IPR003661">
    <property type="entry name" value="HisK_dim/P_dom"/>
</dbReference>
<dbReference type="CDD" id="cd16922">
    <property type="entry name" value="HATPase_EvgS-ArcB-TorS-like"/>
    <property type="match status" value="1"/>
</dbReference>
<dbReference type="SUPFAM" id="SSF47384">
    <property type="entry name" value="Homodimeric domain of signal transducing histidine kinase"/>
    <property type="match status" value="1"/>
</dbReference>
<evidence type="ECO:0000256" key="1">
    <source>
        <dbReference type="ARBA" id="ARBA00000085"/>
    </source>
</evidence>
<feature type="domain" description="PAS" evidence="8">
    <location>
        <begin position="691"/>
        <end position="767"/>
    </location>
</feature>
<evidence type="ECO:0000259" key="6">
    <source>
        <dbReference type="PROSITE" id="PS50109"/>
    </source>
</evidence>
<dbReference type="Gene3D" id="3.30.565.10">
    <property type="entry name" value="Histidine kinase-like ATPase, C-terminal domain"/>
    <property type="match status" value="1"/>
</dbReference>
<evidence type="ECO:0000259" key="7">
    <source>
        <dbReference type="PROSITE" id="PS50110"/>
    </source>
</evidence>
<dbReference type="InterPro" id="IPR036097">
    <property type="entry name" value="HisK_dim/P_sf"/>
</dbReference>
<dbReference type="InterPro" id="IPR013656">
    <property type="entry name" value="PAS_4"/>
</dbReference>
<dbReference type="EMBL" id="JASGBI010000001">
    <property type="protein sequence ID" value="MDI9239884.1"/>
    <property type="molecule type" value="Genomic_DNA"/>
</dbReference>
<evidence type="ECO:0000313" key="10">
    <source>
        <dbReference type="Proteomes" id="UP001321580"/>
    </source>
</evidence>
<keyword evidence="5" id="KW-0732">Signal</keyword>
<dbReference type="InterPro" id="IPR011006">
    <property type="entry name" value="CheY-like_superfamily"/>
</dbReference>
<dbReference type="Proteomes" id="UP001321580">
    <property type="component" value="Unassembled WGS sequence"/>
</dbReference>
<dbReference type="Pfam" id="PF08448">
    <property type="entry name" value="PAS_4"/>
    <property type="match status" value="1"/>
</dbReference>
<dbReference type="PROSITE" id="PS50109">
    <property type="entry name" value="HIS_KIN"/>
    <property type="match status" value="1"/>
</dbReference>
<feature type="domain" description="PAS" evidence="8">
    <location>
        <begin position="563"/>
        <end position="618"/>
    </location>
</feature>
<dbReference type="PANTHER" id="PTHR45339">
    <property type="entry name" value="HYBRID SIGNAL TRANSDUCTION HISTIDINE KINASE J"/>
    <property type="match status" value="1"/>
</dbReference>
<name>A0ABT6XIH7_9GAMM</name>
<dbReference type="Gene3D" id="3.30.450.20">
    <property type="entry name" value="PAS domain"/>
    <property type="match status" value="2"/>
</dbReference>
<dbReference type="SUPFAM" id="SSF52172">
    <property type="entry name" value="CheY-like"/>
    <property type="match status" value="1"/>
</dbReference>
<dbReference type="SUPFAM" id="SSF53850">
    <property type="entry name" value="Periplasmic binding protein-like II"/>
    <property type="match status" value="2"/>
</dbReference>
<evidence type="ECO:0000313" key="9">
    <source>
        <dbReference type="EMBL" id="MDI9239884.1"/>
    </source>
</evidence>
<dbReference type="InterPro" id="IPR005467">
    <property type="entry name" value="His_kinase_dom"/>
</dbReference>
<dbReference type="Gene3D" id="3.40.50.2300">
    <property type="match status" value="1"/>
</dbReference>
<dbReference type="CDD" id="cd00130">
    <property type="entry name" value="PAS"/>
    <property type="match status" value="1"/>
</dbReference>
<dbReference type="PANTHER" id="PTHR45339:SF5">
    <property type="entry name" value="HISTIDINE KINASE"/>
    <property type="match status" value="1"/>
</dbReference>
<dbReference type="PROSITE" id="PS50112">
    <property type="entry name" value="PAS"/>
    <property type="match status" value="2"/>
</dbReference>
<protein>
    <recommendedName>
        <fullName evidence="2">histidine kinase</fullName>
        <ecNumber evidence="2">2.7.13.3</ecNumber>
    </recommendedName>
</protein>
<keyword evidence="3 4" id="KW-0597">Phosphoprotein</keyword>
<dbReference type="CDD" id="cd00082">
    <property type="entry name" value="HisKA"/>
    <property type="match status" value="1"/>
</dbReference>
<dbReference type="InterPro" id="IPR001789">
    <property type="entry name" value="Sig_transdc_resp-reg_receiver"/>
</dbReference>
<dbReference type="SUPFAM" id="SSF55785">
    <property type="entry name" value="PYP-like sensor domain (PAS domain)"/>
    <property type="match status" value="2"/>
</dbReference>
<dbReference type="SMART" id="SM00388">
    <property type="entry name" value="HisKA"/>
    <property type="match status" value="1"/>
</dbReference>
<reference evidence="9 10" key="1">
    <citation type="submission" date="2023-05" db="EMBL/GenBank/DDBJ databases">
        <title>Lysobacter sp. strain LF1 Genome sequencing and assembly.</title>
        <authorList>
            <person name="Jung Y."/>
        </authorList>
    </citation>
    <scope>NUCLEOTIDE SEQUENCE [LARGE SCALE GENOMIC DNA]</scope>
    <source>
        <strain evidence="9 10">LF1</strain>
    </source>
</reference>
<dbReference type="RefSeq" id="WP_283213248.1">
    <property type="nucleotide sequence ID" value="NZ_JASGBI010000001.1"/>
</dbReference>
<dbReference type="SUPFAM" id="SSF47226">
    <property type="entry name" value="Histidine-containing phosphotransfer domain, HPT domain"/>
    <property type="match status" value="1"/>
</dbReference>
<dbReference type="EC" id="2.7.13.3" evidence="2"/>
<evidence type="ECO:0000256" key="3">
    <source>
        <dbReference type="ARBA" id="ARBA00022553"/>
    </source>
</evidence>
<dbReference type="SUPFAM" id="SSF55874">
    <property type="entry name" value="ATPase domain of HSP90 chaperone/DNA topoisomerase II/histidine kinase"/>
    <property type="match status" value="1"/>
</dbReference>
<dbReference type="Gene3D" id="3.40.190.10">
    <property type="entry name" value="Periplasmic binding protein-like II"/>
    <property type="match status" value="4"/>
</dbReference>
<comment type="caution">
    <text evidence="9">The sequence shown here is derived from an EMBL/GenBank/DDBJ whole genome shotgun (WGS) entry which is preliminary data.</text>
</comment>
<dbReference type="Pfam" id="PF00512">
    <property type="entry name" value="HisKA"/>
    <property type="match status" value="1"/>
</dbReference>
<keyword evidence="10" id="KW-1185">Reference proteome</keyword>
<accession>A0ABT6XIH7</accession>
<dbReference type="CDD" id="cd01007">
    <property type="entry name" value="PBP2_BvgS_HisK_like"/>
    <property type="match status" value="2"/>
</dbReference>
<sequence>MNWAKAFLRAAYSAAWVCLLLLVTFAASAAPSPVDLTSAETAWRQHHPVVVVGVFAGDHLPFEAWVGGEPQGLGVDYARLLASRVGLKLSFQSFDDWHATTWTDAPRFELLVGQPQLRELGNRFQFLTPYATGRMVLVTRKSDQKVRGEDDLKRARIVIERRFRNAAAELGELYPDAVLLLAEDGRQSLDMLARGEADAYIGTTQYRTQNLLRQRSVGDVVIISPLSRPAFPVGLAVSSHDPTLLALLKKAEQSITPEDLARLRGRWGMEDESSALLPSAKLSKQERQQLSRLPTLRLVYERDRPPYSYLNAQGTFDGLAADYVKALEKALGLRIQLIPARDWTQLQEMVQAREVDLVAAAVPGDFETDDMVFSRPYERFPEVIVARVNGPAIAGSEDLAGLRVATRKEASLLREIGMALPDSVLVPVETNEEGLAMLDRGDVDAYIGTLPAIDALIRDRYAARLRVVAPAGLDKELSIGIDRRYAYLLPIINRTLAGIDDANRQEIRRRWLTTEYRYGVPWKWVLGLTLSGIVIVILLGLANYRTRREVQARAAAERTLADQLQFQRVLLDTIPYPLFVKDSEGRYLAVNPAYEERFGKAASHLIGKTKFQTAHIPEVDINEVDAFERSAMQSTEVESREVRTVSADTGRVRYDLLSMRRFAMRDGQMGLLATGVDVTSLKEAEARARLSEERLAEITGTLPAAVFQLSYTQEGRRVFTYVAGNTLGTIGLTSAQIMGDETLAFSRIHPDDRERTVAILGESIATMTAAAPFELRMETNQGLKWVQTAGGTPRRNAKGDIEWSGYWIDVTRAHEQADALREAKQQAEAAVEAKSAFLAMMSHEIRTPMAEVIGLVEMAAQDAEDEAQAETLHLVQDSANSLLQILDDILDFSRMESGRLELDSRPLDMRSLIDSVLGLFVAKASEKGVTMSSVVDWRIAWLHQGDAIRIRQVVTNLLSNALKFTDNGAVDLSVNLVDEASGHQRIAIAVRDSGIGISPEQLARLFQPFSQADASTSRHYGGTGLGLTICRRIAGLMNGEVSLQSEPGQGTIAVFELPLPTLQTPRTQAPLAGKRARLWTQDALSKRQVTNALRALGLEVSERISDLDDAQVDLWLVDAEVLSAPTIPSDAPVILLVAEATNRGHRVDAGQVRLFTRPLLSNAVKNACCAAMKLELQPRSSLDHSPRNVLAKDARILVAEDQPINRIVIARQLDRLGYRFTLVANGEEAWSALGNERYDLLLTDCQMPLLDGYGLAKRIRQSESGTSRHLPIIALSAAALPEQIRECHEAGMDDFIAKPVRVSSLEEKLASHLGLLATASGEAQTINASPTTLAPQETHLIRLFGGAEQARTAVADWLATTSQDMADLQRMIDIGDAAGQSEIFHRMKGVIIMLRGNTVHPPSEDADIQLRQQFLAEQLRELGAALESLAAQLNPRQ</sequence>
<dbReference type="Pfam" id="PF00497">
    <property type="entry name" value="SBP_bac_3"/>
    <property type="match status" value="2"/>
</dbReference>
<dbReference type="InterPro" id="IPR003594">
    <property type="entry name" value="HATPase_dom"/>
</dbReference>
<dbReference type="Pfam" id="PF02518">
    <property type="entry name" value="HATPase_c"/>
    <property type="match status" value="1"/>
</dbReference>
<dbReference type="InterPro" id="IPR000014">
    <property type="entry name" value="PAS"/>
</dbReference>
<dbReference type="CDD" id="cd17546">
    <property type="entry name" value="REC_hyHK_CKI1_RcsC-like"/>
    <property type="match status" value="1"/>
</dbReference>